<sequence length="310" mass="35427">MRRLCSAALAVGLSLAACKTGPNLSTDYGQTARENYELAIGEFTDKDYEEAIQYADFVRIRFPFSRYAVEAELLIARAEFAQGNYTTSQDQFKQFYKLHPTHKHVLNGWCAYMAAVSAYMNAPEGFFLMPPHYQRDQDQLQDALVELAYFFDHYPNSPMHPLAIKLQDEVRRRLLEHELYVAKFYLDRDRPEAAIGRLETAHKSYSGIGLDAEVLFLLALTYLKMDEIELSRTTFAELQAQHPKHHHGRQARLYLKYIQDTYGPADASRKRPDRSPPRPVAPPRPKQVDEEALKAKGKPKAALEGRTGSL</sequence>
<dbReference type="InterPro" id="IPR017689">
    <property type="entry name" value="BamD"/>
</dbReference>
<keyword evidence="3" id="KW-0998">Cell outer membrane</keyword>
<dbReference type="NCBIfam" id="TIGR03302">
    <property type="entry name" value="OM_YfiO"/>
    <property type="match status" value="1"/>
</dbReference>
<name>A0A1I2GG31_9BACT</name>
<evidence type="ECO:0000256" key="2">
    <source>
        <dbReference type="ARBA" id="ARBA00023136"/>
    </source>
</evidence>
<dbReference type="Pfam" id="PF13525">
    <property type="entry name" value="YfiO"/>
    <property type="match status" value="1"/>
</dbReference>
<dbReference type="SUPFAM" id="SSF48452">
    <property type="entry name" value="TPR-like"/>
    <property type="match status" value="1"/>
</dbReference>
<evidence type="ECO:0000256" key="3">
    <source>
        <dbReference type="ARBA" id="ARBA00023237"/>
    </source>
</evidence>
<organism evidence="7 8">
    <name type="scientific">Nannocystis exedens</name>
    <dbReference type="NCBI Taxonomy" id="54"/>
    <lineage>
        <taxon>Bacteria</taxon>
        <taxon>Pseudomonadati</taxon>
        <taxon>Myxococcota</taxon>
        <taxon>Polyangia</taxon>
        <taxon>Nannocystales</taxon>
        <taxon>Nannocystaceae</taxon>
        <taxon>Nannocystis</taxon>
    </lineage>
</organism>
<feature type="chain" id="PRO_5011721734" evidence="5">
    <location>
        <begin position="17"/>
        <end position="310"/>
    </location>
</feature>
<dbReference type="Proteomes" id="UP000199400">
    <property type="component" value="Unassembled WGS sequence"/>
</dbReference>
<proteinExistence type="predicted"/>
<evidence type="ECO:0000256" key="1">
    <source>
        <dbReference type="ARBA" id="ARBA00022729"/>
    </source>
</evidence>
<feature type="region of interest" description="Disordered" evidence="4">
    <location>
        <begin position="264"/>
        <end position="310"/>
    </location>
</feature>
<dbReference type="STRING" id="54.SAMN02745121_07290"/>
<evidence type="ECO:0000313" key="8">
    <source>
        <dbReference type="Proteomes" id="UP000199400"/>
    </source>
</evidence>
<feature type="compositionally biased region" description="Basic and acidic residues" evidence="4">
    <location>
        <begin position="267"/>
        <end position="276"/>
    </location>
</feature>
<keyword evidence="1 5" id="KW-0732">Signal</keyword>
<dbReference type="RefSeq" id="WP_096328105.1">
    <property type="nucleotide sequence ID" value="NZ_FOMX01000032.1"/>
</dbReference>
<dbReference type="Gene3D" id="1.25.40.10">
    <property type="entry name" value="Tetratricopeptide repeat domain"/>
    <property type="match status" value="1"/>
</dbReference>
<feature type="signal peptide" evidence="5">
    <location>
        <begin position="1"/>
        <end position="16"/>
    </location>
</feature>
<gene>
    <name evidence="7" type="ORF">SAMN02745121_07290</name>
</gene>
<dbReference type="EMBL" id="FOMX01000032">
    <property type="protein sequence ID" value="SFF16555.1"/>
    <property type="molecule type" value="Genomic_DNA"/>
</dbReference>
<protein>
    <submittedName>
        <fullName evidence="7">Beta-barrel assembly machine subunit BamD</fullName>
    </submittedName>
</protein>
<evidence type="ECO:0000259" key="6">
    <source>
        <dbReference type="Pfam" id="PF13525"/>
    </source>
</evidence>
<dbReference type="OrthoDB" id="9781894at2"/>
<feature type="compositionally biased region" description="Low complexity" evidence="4">
    <location>
        <begin position="300"/>
        <end position="310"/>
    </location>
</feature>
<dbReference type="InterPro" id="IPR039565">
    <property type="entry name" value="BamD-like"/>
</dbReference>
<accession>A0A1I2GG31</accession>
<keyword evidence="8" id="KW-1185">Reference proteome</keyword>
<evidence type="ECO:0000256" key="4">
    <source>
        <dbReference type="SAM" id="MobiDB-lite"/>
    </source>
</evidence>
<dbReference type="InterPro" id="IPR011990">
    <property type="entry name" value="TPR-like_helical_dom_sf"/>
</dbReference>
<dbReference type="AlphaFoldDB" id="A0A1I2GG31"/>
<evidence type="ECO:0000313" key="7">
    <source>
        <dbReference type="EMBL" id="SFF16555.1"/>
    </source>
</evidence>
<dbReference type="PROSITE" id="PS51257">
    <property type="entry name" value="PROKAR_LIPOPROTEIN"/>
    <property type="match status" value="1"/>
</dbReference>
<keyword evidence="2" id="KW-0472">Membrane</keyword>
<evidence type="ECO:0000256" key="5">
    <source>
        <dbReference type="SAM" id="SignalP"/>
    </source>
</evidence>
<reference evidence="8" key="1">
    <citation type="submission" date="2016-10" db="EMBL/GenBank/DDBJ databases">
        <authorList>
            <person name="Varghese N."/>
            <person name="Submissions S."/>
        </authorList>
    </citation>
    <scope>NUCLEOTIDE SEQUENCE [LARGE SCALE GENOMIC DNA]</scope>
    <source>
        <strain evidence="8">ATCC 25963</strain>
    </source>
</reference>
<feature type="domain" description="Outer membrane lipoprotein BamD-like" evidence="6">
    <location>
        <begin position="31"/>
        <end position="232"/>
    </location>
</feature>